<evidence type="ECO:0000256" key="5">
    <source>
        <dbReference type="ARBA" id="ARBA00022692"/>
    </source>
</evidence>
<keyword evidence="4" id="KW-1003">Cell membrane</keyword>
<dbReference type="Gene3D" id="1.20.1740.10">
    <property type="entry name" value="Amino acid/polyamine transporter I"/>
    <property type="match status" value="1"/>
</dbReference>
<accession>A0AAV2QJK3</accession>
<dbReference type="InterPro" id="IPR002293">
    <property type="entry name" value="AA/rel_permease1"/>
</dbReference>
<dbReference type="InterPro" id="IPR050598">
    <property type="entry name" value="AminoAcid_Transporter"/>
</dbReference>
<dbReference type="EMBL" id="CAXKWB010006767">
    <property type="protein sequence ID" value="CAL4084286.1"/>
    <property type="molecule type" value="Genomic_DNA"/>
</dbReference>
<evidence type="ECO:0000256" key="1">
    <source>
        <dbReference type="ARBA" id="ARBA00004651"/>
    </source>
</evidence>
<evidence type="ECO:0000256" key="3">
    <source>
        <dbReference type="ARBA" id="ARBA00022448"/>
    </source>
</evidence>
<comment type="subcellular location">
    <subcellularLocation>
        <location evidence="1">Cell membrane</location>
        <topology evidence="1">Multi-pass membrane protein</topology>
    </subcellularLocation>
</comment>
<feature type="transmembrane region" description="Helical" evidence="9">
    <location>
        <begin position="415"/>
        <end position="439"/>
    </location>
</feature>
<sequence>MSINEASTSTSINNDAQSQHEAYTIEENSNAFQVKANDHAEVVASTTVLVENQLNDNMHTRKRSRSIVSSVCSEKSRQSSGNDSQDPGPSLWLNTSEETSNNDYVDASDTERLIEESRSCNKDVSADFQVKLKKSMTLMDGVGIIVGVMIGSGIFVSPKGVLQYSGSVGLSLSVWGISGIFVLIGAICYAELGTMIPLSGGDYIYIGEAFGPLPAFLYLWVSLLIIQPVGNAVIALAFANYIIYPWFNACIPAAPIPDISIKLIAAVLTCFLTWVNCVSTRASLKMQDFLTLAKVGALIMIIGAGIYHLATGNTQNFQNPFAETDLEAGSIATAFYQGLFSFAGWNCLNFVTEELQDPYKNLPRAIMISIPLVLIIYFFTNVAYFAVLTPAEILAADAVAVNFGERVLGVMHWTIPFFVACATFSSLNGCIFSGSRILYSSAREGHLPDVLGLISIRHFTPIPSLVILMVVTLAYMVTSDIQLLINYVTFSESLFITASIAALIWLRIKQPNRHRPIKVWIIFPIIFFIVCLFLVIFPVIKNPVELGIASAVILSGVPVYYLCFRPSPCCRGITERFTRVCQLLVEGLPEEDEINSETIDTNG</sequence>
<evidence type="ECO:0000313" key="10">
    <source>
        <dbReference type="EMBL" id="CAL4084286.1"/>
    </source>
</evidence>
<dbReference type="FunFam" id="1.20.1740.10:FF:000003">
    <property type="entry name" value="Y+L amino acid transporter 1 isoform X1"/>
    <property type="match status" value="1"/>
</dbReference>
<comment type="similarity">
    <text evidence="2">Belongs to the amino acid-polyamine-organocation (APC) superfamily. L-type amino acid transporter (LAT) (TC 2.A.3.8) family.</text>
</comment>
<evidence type="ECO:0000256" key="8">
    <source>
        <dbReference type="SAM" id="MobiDB-lite"/>
    </source>
</evidence>
<feature type="transmembrane region" description="Helical" evidence="9">
    <location>
        <begin position="259"/>
        <end position="277"/>
    </location>
</feature>
<evidence type="ECO:0000313" key="11">
    <source>
        <dbReference type="Proteomes" id="UP001497623"/>
    </source>
</evidence>
<evidence type="ECO:0000256" key="7">
    <source>
        <dbReference type="ARBA" id="ARBA00023136"/>
    </source>
</evidence>
<evidence type="ECO:0000256" key="6">
    <source>
        <dbReference type="ARBA" id="ARBA00022989"/>
    </source>
</evidence>
<evidence type="ECO:0000256" key="9">
    <source>
        <dbReference type="SAM" id="Phobius"/>
    </source>
</evidence>
<dbReference type="GO" id="GO:0015179">
    <property type="term" value="F:L-amino acid transmembrane transporter activity"/>
    <property type="evidence" value="ECO:0007669"/>
    <property type="project" value="TreeGrafter"/>
</dbReference>
<gene>
    <name evidence="10" type="ORF">MNOR_LOCUS12375</name>
</gene>
<reference evidence="10 11" key="1">
    <citation type="submission" date="2024-05" db="EMBL/GenBank/DDBJ databases">
        <authorList>
            <person name="Wallberg A."/>
        </authorList>
    </citation>
    <scope>NUCLEOTIDE SEQUENCE [LARGE SCALE GENOMIC DNA]</scope>
</reference>
<feature type="transmembrane region" description="Helical" evidence="9">
    <location>
        <begin position="484"/>
        <end position="508"/>
    </location>
</feature>
<feature type="transmembrane region" description="Helical" evidence="9">
    <location>
        <begin position="520"/>
        <end position="540"/>
    </location>
</feature>
<dbReference type="AlphaFoldDB" id="A0AAV2QJK3"/>
<name>A0AAV2QJK3_MEGNR</name>
<feature type="transmembrane region" description="Helical" evidence="9">
    <location>
        <begin position="372"/>
        <end position="395"/>
    </location>
</feature>
<feature type="transmembrane region" description="Helical" evidence="9">
    <location>
        <begin position="546"/>
        <end position="564"/>
    </location>
</feature>
<proteinExistence type="inferred from homology"/>
<feature type="transmembrane region" description="Helical" evidence="9">
    <location>
        <begin position="459"/>
        <end position="478"/>
    </location>
</feature>
<dbReference type="PANTHER" id="PTHR11785:SF240">
    <property type="entry name" value="LD25378P"/>
    <property type="match status" value="1"/>
</dbReference>
<feature type="transmembrane region" description="Helical" evidence="9">
    <location>
        <begin position="213"/>
        <end position="239"/>
    </location>
</feature>
<dbReference type="PANTHER" id="PTHR11785">
    <property type="entry name" value="AMINO ACID TRANSPORTER"/>
    <property type="match status" value="1"/>
</dbReference>
<keyword evidence="5 9" id="KW-0812">Transmembrane</keyword>
<dbReference type="Proteomes" id="UP001497623">
    <property type="component" value="Unassembled WGS sequence"/>
</dbReference>
<dbReference type="GO" id="GO:0005886">
    <property type="term" value="C:plasma membrane"/>
    <property type="evidence" value="ECO:0007669"/>
    <property type="project" value="UniProtKB-SubCell"/>
</dbReference>
<feature type="transmembrane region" description="Helical" evidence="9">
    <location>
        <begin position="330"/>
        <end position="351"/>
    </location>
</feature>
<evidence type="ECO:0008006" key="12">
    <source>
        <dbReference type="Google" id="ProtNLM"/>
    </source>
</evidence>
<evidence type="ECO:0000256" key="2">
    <source>
        <dbReference type="ARBA" id="ARBA00007040"/>
    </source>
</evidence>
<comment type="caution">
    <text evidence="10">The sequence shown here is derived from an EMBL/GenBank/DDBJ whole genome shotgun (WGS) entry which is preliminary data.</text>
</comment>
<evidence type="ECO:0000256" key="4">
    <source>
        <dbReference type="ARBA" id="ARBA00022475"/>
    </source>
</evidence>
<feature type="transmembrane region" description="Helical" evidence="9">
    <location>
        <begin position="289"/>
        <end position="310"/>
    </location>
</feature>
<keyword evidence="11" id="KW-1185">Reference proteome</keyword>
<organism evidence="10 11">
    <name type="scientific">Meganyctiphanes norvegica</name>
    <name type="common">Northern krill</name>
    <name type="synonym">Thysanopoda norvegica</name>
    <dbReference type="NCBI Taxonomy" id="48144"/>
    <lineage>
        <taxon>Eukaryota</taxon>
        <taxon>Metazoa</taxon>
        <taxon>Ecdysozoa</taxon>
        <taxon>Arthropoda</taxon>
        <taxon>Crustacea</taxon>
        <taxon>Multicrustacea</taxon>
        <taxon>Malacostraca</taxon>
        <taxon>Eumalacostraca</taxon>
        <taxon>Eucarida</taxon>
        <taxon>Euphausiacea</taxon>
        <taxon>Euphausiidae</taxon>
        <taxon>Meganyctiphanes</taxon>
    </lineage>
</organism>
<keyword evidence="7 9" id="KW-0472">Membrane</keyword>
<feature type="region of interest" description="Disordered" evidence="8">
    <location>
        <begin position="54"/>
        <end position="105"/>
    </location>
</feature>
<keyword evidence="6 9" id="KW-1133">Transmembrane helix</keyword>
<protein>
    <recommendedName>
        <fullName evidence="12">Y+L amino acid transporter 2</fullName>
    </recommendedName>
</protein>
<feature type="transmembrane region" description="Helical" evidence="9">
    <location>
        <begin position="168"/>
        <end position="192"/>
    </location>
</feature>
<dbReference type="Pfam" id="PF13520">
    <property type="entry name" value="AA_permease_2"/>
    <property type="match status" value="1"/>
</dbReference>
<keyword evidence="3" id="KW-0813">Transport</keyword>
<feature type="transmembrane region" description="Helical" evidence="9">
    <location>
        <begin position="138"/>
        <end position="156"/>
    </location>
</feature>
<feature type="compositionally biased region" description="Polar residues" evidence="8">
    <location>
        <begin position="66"/>
        <end position="103"/>
    </location>
</feature>